<proteinExistence type="predicted"/>
<gene>
    <name evidence="1" type="ORF">MRB53_023261</name>
</gene>
<dbReference type="EMBL" id="CM056815">
    <property type="protein sequence ID" value="KAJ8629938.1"/>
    <property type="molecule type" value="Genomic_DNA"/>
</dbReference>
<protein>
    <submittedName>
        <fullName evidence="1">Uncharacterized protein</fullName>
    </submittedName>
</protein>
<evidence type="ECO:0000313" key="1">
    <source>
        <dbReference type="EMBL" id="KAJ8629938.1"/>
    </source>
</evidence>
<dbReference type="Proteomes" id="UP001234297">
    <property type="component" value="Chromosome 7"/>
</dbReference>
<name>A0ACC2LA49_PERAE</name>
<organism evidence="1 2">
    <name type="scientific">Persea americana</name>
    <name type="common">Avocado</name>
    <dbReference type="NCBI Taxonomy" id="3435"/>
    <lineage>
        <taxon>Eukaryota</taxon>
        <taxon>Viridiplantae</taxon>
        <taxon>Streptophyta</taxon>
        <taxon>Embryophyta</taxon>
        <taxon>Tracheophyta</taxon>
        <taxon>Spermatophyta</taxon>
        <taxon>Magnoliopsida</taxon>
        <taxon>Magnoliidae</taxon>
        <taxon>Laurales</taxon>
        <taxon>Lauraceae</taxon>
        <taxon>Persea</taxon>
    </lineage>
</organism>
<reference evidence="1 2" key="1">
    <citation type="journal article" date="2022" name="Hortic Res">
        <title>A haplotype resolved chromosomal level avocado genome allows analysis of novel avocado genes.</title>
        <authorList>
            <person name="Nath O."/>
            <person name="Fletcher S.J."/>
            <person name="Hayward A."/>
            <person name="Shaw L.M."/>
            <person name="Masouleh A.K."/>
            <person name="Furtado A."/>
            <person name="Henry R.J."/>
            <person name="Mitter N."/>
        </authorList>
    </citation>
    <scope>NUCLEOTIDE SEQUENCE [LARGE SCALE GENOMIC DNA]</scope>
    <source>
        <strain evidence="2">cv. Hass</strain>
    </source>
</reference>
<sequence length="138" mass="15815">MHSSDGSGKILNLDLVSSTSTDRLVKAWITRTLSEEVLGLAVRLKTAADVWRSLTEAAFSQSSQAQEFELLSKLQYLKKGTFSLFEYLREFNSVCDQLNAIGKLVFDQKKGFMAFEWTWNKIQVLRHNNVKTRSPFLY</sequence>
<comment type="caution">
    <text evidence="1">The sequence shown here is derived from an EMBL/GenBank/DDBJ whole genome shotgun (WGS) entry which is preliminary data.</text>
</comment>
<accession>A0ACC2LA49</accession>
<evidence type="ECO:0000313" key="2">
    <source>
        <dbReference type="Proteomes" id="UP001234297"/>
    </source>
</evidence>
<keyword evidence="2" id="KW-1185">Reference proteome</keyword>